<reference evidence="2 3" key="1">
    <citation type="submission" date="2015-06" db="EMBL/GenBank/DDBJ databases">
        <title>Survival trade-offs in plant roots during colonization by closely related pathogenic and mutualistic fungi.</title>
        <authorList>
            <person name="Hacquard S."/>
            <person name="Kracher B."/>
            <person name="Hiruma K."/>
            <person name="Weinman A."/>
            <person name="Muench P."/>
            <person name="Garrido Oter R."/>
            <person name="Ver Loren van Themaat E."/>
            <person name="Dallerey J.-F."/>
            <person name="Damm U."/>
            <person name="Henrissat B."/>
            <person name="Lespinet O."/>
            <person name="Thon M."/>
            <person name="Kemen E."/>
            <person name="McHardy A.C."/>
            <person name="Schulze-Lefert P."/>
            <person name="O'Connell R.J."/>
        </authorList>
    </citation>
    <scope>NUCLEOTIDE SEQUENCE [LARGE SCALE GENOMIC DNA]</scope>
    <source>
        <strain evidence="2 3">0861</strain>
    </source>
</reference>
<name>A0A166VVG6_9PEZI</name>
<feature type="signal peptide" evidence="1">
    <location>
        <begin position="1"/>
        <end position="18"/>
    </location>
</feature>
<organism evidence="2 3">
    <name type="scientific">Colletotrichum tofieldiae</name>
    <dbReference type="NCBI Taxonomy" id="708197"/>
    <lineage>
        <taxon>Eukaryota</taxon>
        <taxon>Fungi</taxon>
        <taxon>Dikarya</taxon>
        <taxon>Ascomycota</taxon>
        <taxon>Pezizomycotina</taxon>
        <taxon>Sordariomycetes</taxon>
        <taxon>Hypocreomycetidae</taxon>
        <taxon>Glomerellales</taxon>
        <taxon>Glomerellaceae</taxon>
        <taxon>Colletotrichum</taxon>
        <taxon>Colletotrichum spaethianum species complex</taxon>
    </lineage>
</organism>
<comment type="caution">
    <text evidence="2">The sequence shown here is derived from an EMBL/GenBank/DDBJ whole genome shotgun (WGS) entry which is preliminary data.</text>
</comment>
<evidence type="ECO:0000313" key="3">
    <source>
        <dbReference type="Proteomes" id="UP000076552"/>
    </source>
</evidence>
<keyword evidence="3" id="KW-1185">Reference proteome</keyword>
<evidence type="ECO:0000256" key="1">
    <source>
        <dbReference type="SAM" id="SignalP"/>
    </source>
</evidence>
<dbReference type="AlphaFoldDB" id="A0A166VVG6"/>
<feature type="chain" id="PRO_5007881456" evidence="1">
    <location>
        <begin position="19"/>
        <end position="221"/>
    </location>
</feature>
<gene>
    <name evidence="2" type="ORF">CT0861_04705</name>
</gene>
<dbReference type="Proteomes" id="UP000076552">
    <property type="component" value="Unassembled WGS sequence"/>
</dbReference>
<accession>A0A166VVG6</accession>
<proteinExistence type="predicted"/>
<dbReference type="EMBL" id="LFIV01000027">
    <property type="protein sequence ID" value="KZL74994.1"/>
    <property type="molecule type" value="Genomic_DNA"/>
</dbReference>
<evidence type="ECO:0000313" key="2">
    <source>
        <dbReference type="EMBL" id="KZL74994.1"/>
    </source>
</evidence>
<keyword evidence="1" id="KW-0732">Signal</keyword>
<protein>
    <submittedName>
        <fullName evidence="2">Secreted protein</fullName>
    </submittedName>
</protein>
<sequence length="221" mass="24466">MRISSILVIAVGSLATSALPTESSATKITLEAVKEGPFPNSKDQDITTARSKLITADLEKRADWCTSGSNYNQDNATELQRQLQNDNPNGLSYLPAWSTVSWSLGTAKVCISNQYLSDNTHIKRWEAGWAMGYDEEYLKRPTTPVAELQKRKNNNAAAGFAASYLSGFLESIFDTFEVGRSTTVVYYALYRSMVGLHDVWRNVGDQNVKAVPLNMIGRVDK</sequence>